<gene>
    <name evidence="4" type="ORF">DWE98_25135</name>
</gene>
<evidence type="ECO:0000313" key="4">
    <source>
        <dbReference type="EMBL" id="RDJ20257.1"/>
    </source>
</evidence>
<keyword evidence="5" id="KW-1185">Reference proteome</keyword>
<evidence type="ECO:0000313" key="5">
    <source>
        <dbReference type="Proteomes" id="UP000255207"/>
    </source>
</evidence>
<dbReference type="OrthoDB" id="9778118at2"/>
<comment type="caution">
    <text evidence="4">The sequence shown here is derived from an EMBL/GenBank/DDBJ whole genome shotgun (WGS) entry which is preliminary data.</text>
</comment>
<organism evidence="4 5">
    <name type="scientific">Bosea caraganae</name>
    <dbReference type="NCBI Taxonomy" id="2763117"/>
    <lineage>
        <taxon>Bacteria</taxon>
        <taxon>Pseudomonadati</taxon>
        <taxon>Pseudomonadota</taxon>
        <taxon>Alphaproteobacteria</taxon>
        <taxon>Hyphomicrobiales</taxon>
        <taxon>Boseaceae</taxon>
        <taxon>Bosea</taxon>
    </lineage>
</organism>
<dbReference type="InterPro" id="IPR036052">
    <property type="entry name" value="TrpB-like_PALP_sf"/>
</dbReference>
<dbReference type="Gene3D" id="3.40.50.1100">
    <property type="match status" value="1"/>
</dbReference>
<name>A0A370KZ54_9HYPH</name>
<dbReference type="SUPFAM" id="SSF53686">
    <property type="entry name" value="Tryptophan synthase beta subunit-like PLP-dependent enzymes"/>
    <property type="match status" value="1"/>
</dbReference>
<feature type="domain" description="Tryptophan synthase beta chain-like PALP" evidence="3">
    <location>
        <begin position="6"/>
        <end position="88"/>
    </location>
</feature>
<evidence type="ECO:0000256" key="1">
    <source>
        <dbReference type="ARBA" id="ARBA00001933"/>
    </source>
</evidence>
<protein>
    <submittedName>
        <fullName evidence="4">Pyridoxal-phosphate dependent enzyme</fullName>
    </submittedName>
</protein>
<dbReference type="Pfam" id="PF00291">
    <property type="entry name" value="PALP"/>
    <property type="match status" value="1"/>
</dbReference>
<dbReference type="EMBL" id="QQTP01000020">
    <property type="protein sequence ID" value="RDJ20257.1"/>
    <property type="molecule type" value="Genomic_DNA"/>
</dbReference>
<proteinExistence type="predicted"/>
<keyword evidence="2" id="KW-0663">Pyridoxal phosphate</keyword>
<dbReference type="RefSeq" id="WP_114832063.1">
    <property type="nucleotide sequence ID" value="NZ_QQTO01000027.1"/>
</dbReference>
<comment type="cofactor">
    <cofactor evidence="1">
        <name>pyridoxal 5'-phosphate</name>
        <dbReference type="ChEBI" id="CHEBI:597326"/>
    </cofactor>
</comment>
<reference evidence="5" key="1">
    <citation type="submission" date="2018-07" db="EMBL/GenBank/DDBJ databases">
        <authorList>
            <person name="Safronova V.I."/>
            <person name="Chirak E.R."/>
            <person name="Sazanova A.L."/>
        </authorList>
    </citation>
    <scope>NUCLEOTIDE SEQUENCE [LARGE SCALE GENOMIC DNA]</scope>
    <source>
        <strain evidence="5">RCAM04685</strain>
    </source>
</reference>
<accession>A0A370KZ54</accession>
<evidence type="ECO:0000256" key="2">
    <source>
        <dbReference type="ARBA" id="ARBA00022898"/>
    </source>
</evidence>
<evidence type="ECO:0000259" key="3">
    <source>
        <dbReference type="Pfam" id="PF00291"/>
    </source>
</evidence>
<dbReference type="Proteomes" id="UP000255207">
    <property type="component" value="Unassembled WGS sequence"/>
</dbReference>
<dbReference type="InterPro" id="IPR001926">
    <property type="entry name" value="TrpB-like_PALP"/>
</dbReference>
<sequence length="137" mass="14210">MLSAEVEPVATIARGIGSNRNGYRAVSALRDASGLTVTVSDLDILDARQTLARAGIWAEAASCAGLVACRRYARSGKITDGPVVHISTSSGQKGATSSGVAIALPEAADWASLRSRLARHHGLKIDGARSANWKTTP</sequence>
<dbReference type="AlphaFoldDB" id="A0A370KZ54"/>